<dbReference type="GO" id="GO:0045944">
    <property type="term" value="P:positive regulation of transcription by RNA polymerase II"/>
    <property type="evidence" value="ECO:0007669"/>
    <property type="project" value="TreeGrafter"/>
</dbReference>
<evidence type="ECO:0000256" key="4">
    <source>
        <dbReference type="ARBA" id="ARBA00022771"/>
    </source>
</evidence>
<dbReference type="GO" id="GO:0008270">
    <property type="term" value="F:zinc ion binding"/>
    <property type="evidence" value="ECO:0007669"/>
    <property type="project" value="UniProtKB-KW"/>
</dbReference>
<evidence type="ECO:0000256" key="9">
    <source>
        <dbReference type="SAM" id="MobiDB-lite"/>
    </source>
</evidence>
<keyword evidence="2" id="KW-0479">Metal-binding</keyword>
<evidence type="ECO:0000256" key="5">
    <source>
        <dbReference type="ARBA" id="ARBA00022833"/>
    </source>
</evidence>
<keyword evidence="8" id="KW-0539">Nucleus</keyword>
<dbReference type="GO" id="GO:0042800">
    <property type="term" value="F:histone H3K4 methyltransferase activity"/>
    <property type="evidence" value="ECO:0007669"/>
    <property type="project" value="TreeGrafter"/>
</dbReference>
<organism evidence="10">
    <name type="scientific">Micrurus lemniscatus lemniscatus</name>
    <dbReference type="NCBI Taxonomy" id="129467"/>
    <lineage>
        <taxon>Eukaryota</taxon>
        <taxon>Metazoa</taxon>
        <taxon>Chordata</taxon>
        <taxon>Craniata</taxon>
        <taxon>Vertebrata</taxon>
        <taxon>Euteleostomi</taxon>
        <taxon>Lepidosauria</taxon>
        <taxon>Squamata</taxon>
        <taxon>Bifurcata</taxon>
        <taxon>Unidentata</taxon>
        <taxon>Episquamata</taxon>
        <taxon>Toxicofera</taxon>
        <taxon>Serpentes</taxon>
        <taxon>Colubroidea</taxon>
        <taxon>Elapidae</taxon>
        <taxon>Elapinae</taxon>
        <taxon>Micrurus</taxon>
    </lineage>
</organism>
<evidence type="ECO:0000256" key="7">
    <source>
        <dbReference type="ARBA" id="ARBA00023163"/>
    </source>
</evidence>
<name>A0A2D4J7C5_MICLE</name>
<evidence type="ECO:0000256" key="8">
    <source>
        <dbReference type="ARBA" id="ARBA00023242"/>
    </source>
</evidence>
<evidence type="ECO:0000313" key="10">
    <source>
        <dbReference type="EMBL" id="LAA92392.1"/>
    </source>
</evidence>
<keyword evidence="6" id="KW-0805">Transcription regulation</keyword>
<evidence type="ECO:0000256" key="1">
    <source>
        <dbReference type="ARBA" id="ARBA00004123"/>
    </source>
</evidence>
<dbReference type="EMBL" id="IACK01154204">
    <property type="protein sequence ID" value="LAA92392.1"/>
    <property type="molecule type" value="Transcribed_RNA"/>
</dbReference>
<accession>A0A2D4J7C5</accession>
<evidence type="ECO:0000256" key="6">
    <source>
        <dbReference type="ARBA" id="ARBA00023015"/>
    </source>
</evidence>
<feature type="compositionally biased region" description="Basic residues" evidence="9">
    <location>
        <begin position="1"/>
        <end position="10"/>
    </location>
</feature>
<evidence type="ECO:0000256" key="3">
    <source>
        <dbReference type="ARBA" id="ARBA00022737"/>
    </source>
</evidence>
<comment type="subcellular location">
    <subcellularLocation>
        <location evidence="1">Nucleus</location>
    </subcellularLocation>
</comment>
<reference evidence="10" key="1">
    <citation type="submission" date="2017-07" db="EMBL/GenBank/DDBJ databases">
        <authorList>
            <person name="Mikheyev A."/>
            <person name="Grau M."/>
        </authorList>
    </citation>
    <scope>NUCLEOTIDE SEQUENCE</scope>
    <source>
        <tissue evidence="10">Venom_gland</tissue>
    </source>
</reference>
<protein>
    <submittedName>
        <fullName evidence="10">Uncharacterized protein</fullName>
    </submittedName>
</protein>
<dbReference type="PANTHER" id="PTHR45888:SF1">
    <property type="entry name" value="HISTONE-LYSINE N-METHYLTRANSFERASE 2C"/>
    <property type="match status" value="1"/>
</dbReference>
<keyword evidence="3" id="KW-0677">Repeat</keyword>
<proteinExistence type="predicted"/>
<dbReference type="GO" id="GO:0044666">
    <property type="term" value="C:MLL3/4 complex"/>
    <property type="evidence" value="ECO:0007669"/>
    <property type="project" value="TreeGrafter"/>
</dbReference>
<feature type="region of interest" description="Disordered" evidence="9">
    <location>
        <begin position="1"/>
        <end position="33"/>
    </location>
</feature>
<sequence length="157" mass="17456">MKKQRNKRTQRTGEKATSRPKRKKKEEEEKQTVFPNTETFMQFKQQLSLLPLMEPMIGASFTHFLPYGSSHQSSRSRLVGAFGSATLDGVSDYYSQLIYKQNNLSNPPTPPASLPPTPPPVICQKIVNGFAMTEELGTKAGMLGGSDGKMFAIYIPL</sequence>
<keyword evidence="7" id="KW-0804">Transcription</keyword>
<evidence type="ECO:0000256" key="2">
    <source>
        <dbReference type="ARBA" id="ARBA00022723"/>
    </source>
</evidence>
<keyword evidence="5" id="KW-0862">Zinc</keyword>
<dbReference type="PANTHER" id="PTHR45888">
    <property type="entry name" value="HL01030P-RELATED"/>
    <property type="match status" value="1"/>
</dbReference>
<dbReference type="GO" id="GO:0003713">
    <property type="term" value="F:transcription coactivator activity"/>
    <property type="evidence" value="ECO:0007669"/>
    <property type="project" value="TreeGrafter"/>
</dbReference>
<dbReference type="AlphaFoldDB" id="A0A2D4J7C5"/>
<reference evidence="10" key="2">
    <citation type="submission" date="2017-11" db="EMBL/GenBank/DDBJ databases">
        <title>Coralsnake Venomics: Analyses of Venom Gland Transcriptomes and Proteomes of Six Brazilian Taxa.</title>
        <authorList>
            <person name="Aird S.D."/>
            <person name="Jorge da Silva N."/>
            <person name="Qiu L."/>
            <person name="Villar-Briones A."/>
            <person name="Aparecida-Saddi V."/>
            <person name="Campos-Telles M.P."/>
            <person name="Grau M."/>
            <person name="Mikheyev A.S."/>
        </authorList>
    </citation>
    <scope>NUCLEOTIDE SEQUENCE</scope>
    <source>
        <tissue evidence="10">Venom_gland</tissue>
    </source>
</reference>
<keyword evidence="4" id="KW-0863">Zinc-finger</keyword>